<sequence length="223" mass="24025">MNVIILGASGMVGQGVLHECLADPAVQKVVSLSRNSLADQHPKLVQLVQPNLFDLTHLEGQLGSLDACFYCLGVSSAGMSEAQYRHLTYDLTVSVASTLLRLNPKMSLIYVSGSGTDSTEQGKAMWARIKGATENALLRMPFEAAFMFRPGVIIPLNGIESKTRSYRLFYALLGPILRLIHRVRPGSMTTTKAVGRAMLNLAHHGGPKAVLDGMAINAAALQH</sequence>
<dbReference type="PANTHER" id="PTHR14097">
    <property type="entry name" value="OXIDOREDUCTASE HTATIP2"/>
    <property type="match status" value="1"/>
</dbReference>
<evidence type="ECO:0000313" key="3">
    <source>
        <dbReference type="EMBL" id="TCV04440.1"/>
    </source>
</evidence>
<comment type="subcellular location">
    <subcellularLocation>
        <location evidence="1">Membrane</location>
    </subcellularLocation>
</comment>
<feature type="domain" description="NAD-dependent epimerase/dehydratase" evidence="2">
    <location>
        <begin position="3"/>
        <end position="113"/>
    </location>
</feature>
<organism evidence="3 4">
    <name type="scientific">Roseateles saccharophilus</name>
    <name type="common">Pseudomonas saccharophila</name>
    <dbReference type="NCBI Taxonomy" id="304"/>
    <lineage>
        <taxon>Bacteria</taxon>
        <taxon>Pseudomonadati</taxon>
        <taxon>Pseudomonadota</taxon>
        <taxon>Betaproteobacteria</taxon>
        <taxon>Burkholderiales</taxon>
        <taxon>Sphaerotilaceae</taxon>
        <taxon>Roseateles</taxon>
    </lineage>
</organism>
<name>A0A4V2VT11_ROSSA</name>
<dbReference type="InterPro" id="IPR001509">
    <property type="entry name" value="Epimerase_deHydtase"/>
</dbReference>
<dbReference type="PANTHER" id="PTHR14097:SF8">
    <property type="entry name" value="NAD(P)-BINDING DOMAIN-CONTAINING PROTEIN"/>
    <property type="match status" value="1"/>
</dbReference>
<reference evidence="3 4" key="1">
    <citation type="submission" date="2019-03" db="EMBL/GenBank/DDBJ databases">
        <title>Genomic Encyclopedia of Type Strains, Phase IV (KMG-IV): sequencing the most valuable type-strain genomes for metagenomic binning, comparative biology and taxonomic classification.</title>
        <authorList>
            <person name="Goeker M."/>
        </authorList>
    </citation>
    <scope>NUCLEOTIDE SEQUENCE [LARGE SCALE GENOMIC DNA]</scope>
    <source>
        <strain evidence="3 4">DSM 654</strain>
    </source>
</reference>
<dbReference type="OrthoDB" id="9798632at2"/>
<accession>A0A4V2VT11</accession>
<dbReference type="Pfam" id="PF01370">
    <property type="entry name" value="Epimerase"/>
    <property type="match status" value="1"/>
</dbReference>
<gene>
    <name evidence="3" type="ORF">EV671_1001195</name>
</gene>
<dbReference type="InterPro" id="IPR036291">
    <property type="entry name" value="NAD(P)-bd_dom_sf"/>
</dbReference>
<dbReference type="AlphaFoldDB" id="A0A4V2VT11"/>
<protein>
    <recommendedName>
        <fullName evidence="2">NAD-dependent epimerase/dehydratase domain-containing protein</fullName>
    </recommendedName>
</protein>
<dbReference type="Gene3D" id="3.40.50.720">
    <property type="entry name" value="NAD(P)-binding Rossmann-like Domain"/>
    <property type="match status" value="1"/>
</dbReference>
<dbReference type="GO" id="GO:0016020">
    <property type="term" value="C:membrane"/>
    <property type="evidence" value="ECO:0007669"/>
    <property type="project" value="UniProtKB-SubCell"/>
</dbReference>
<dbReference type="Proteomes" id="UP000295110">
    <property type="component" value="Unassembled WGS sequence"/>
</dbReference>
<evidence type="ECO:0000256" key="1">
    <source>
        <dbReference type="ARBA" id="ARBA00004370"/>
    </source>
</evidence>
<comment type="caution">
    <text evidence="3">The sequence shown here is derived from an EMBL/GenBank/DDBJ whole genome shotgun (WGS) entry which is preliminary data.</text>
</comment>
<keyword evidence="4" id="KW-1185">Reference proteome</keyword>
<dbReference type="RefSeq" id="WP_132569140.1">
    <property type="nucleotide sequence ID" value="NZ_CBCSGL010000004.1"/>
</dbReference>
<dbReference type="EMBL" id="SMBU01000001">
    <property type="protein sequence ID" value="TCV04440.1"/>
    <property type="molecule type" value="Genomic_DNA"/>
</dbReference>
<dbReference type="SUPFAM" id="SSF51735">
    <property type="entry name" value="NAD(P)-binding Rossmann-fold domains"/>
    <property type="match status" value="1"/>
</dbReference>
<evidence type="ECO:0000259" key="2">
    <source>
        <dbReference type="Pfam" id="PF01370"/>
    </source>
</evidence>
<evidence type="ECO:0000313" key="4">
    <source>
        <dbReference type="Proteomes" id="UP000295110"/>
    </source>
</evidence>
<proteinExistence type="predicted"/>